<keyword evidence="4" id="KW-1185">Reference proteome</keyword>
<feature type="domain" description="Aminoglycoside phosphotransferase" evidence="2">
    <location>
        <begin position="46"/>
        <end position="242"/>
    </location>
</feature>
<accession>A0A5C4UYT8</accession>
<dbReference type="RefSeq" id="WP_139646194.1">
    <property type="nucleotide sequence ID" value="NZ_BAAAZS010000043.1"/>
</dbReference>
<dbReference type="PANTHER" id="PTHR21310">
    <property type="entry name" value="AMINOGLYCOSIDE PHOSPHOTRANSFERASE-RELATED-RELATED"/>
    <property type="match status" value="1"/>
</dbReference>
<dbReference type="InterPro" id="IPR051678">
    <property type="entry name" value="AGP_Transferase"/>
</dbReference>
<feature type="region of interest" description="Disordered" evidence="1">
    <location>
        <begin position="1"/>
        <end position="22"/>
    </location>
</feature>
<feature type="compositionally biased region" description="Low complexity" evidence="1">
    <location>
        <begin position="1"/>
        <end position="16"/>
    </location>
</feature>
<comment type="caution">
    <text evidence="3">The sequence shown here is derived from an EMBL/GenBank/DDBJ whole genome shotgun (WGS) entry which is preliminary data.</text>
</comment>
<organism evidence="3 4">
    <name type="scientific">Streptomyces sedi</name>
    <dbReference type="NCBI Taxonomy" id="555059"/>
    <lineage>
        <taxon>Bacteria</taxon>
        <taxon>Bacillati</taxon>
        <taxon>Actinomycetota</taxon>
        <taxon>Actinomycetes</taxon>
        <taxon>Kitasatosporales</taxon>
        <taxon>Streptomycetaceae</taxon>
        <taxon>Streptomyces</taxon>
    </lineage>
</organism>
<dbReference type="InterPro" id="IPR002575">
    <property type="entry name" value="Aminoglycoside_PTrfase"/>
</dbReference>
<evidence type="ECO:0000313" key="3">
    <source>
        <dbReference type="EMBL" id="TNM28752.1"/>
    </source>
</evidence>
<dbReference type="Proteomes" id="UP000311713">
    <property type="component" value="Unassembled WGS sequence"/>
</dbReference>
<evidence type="ECO:0000259" key="2">
    <source>
        <dbReference type="Pfam" id="PF01636"/>
    </source>
</evidence>
<dbReference type="SUPFAM" id="SSF56112">
    <property type="entry name" value="Protein kinase-like (PK-like)"/>
    <property type="match status" value="1"/>
</dbReference>
<name>A0A5C4UYT8_9ACTN</name>
<dbReference type="InterPro" id="IPR011009">
    <property type="entry name" value="Kinase-like_dom_sf"/>
</dbReference>
<dbReference type="EMBL" id="VDGT01000012">
    <property type="protein sequence ID" value="TNM28752.1"/>
    <property type="molecule type" value="Genomic_DNA"/>
</dbReference>
<dbReference type="OrthoDB" id="3676359at2"/>
<evidence type="ECO:0000256" key="1">
    <source>
        <dbReference type="SAM" id="MobiDB-lite"/>
    </source>
</evidence>
<protein>
    <submittedName>
        <fullName evidence="3">Aminoglycoside phosphotransferase family protein</fullName>
    </submittedName>
</protein>
<dbReference type="AlphaFoldDB" id="A0A5C4UYT8"/>
<evidence type="ECO:0000313" key="4">
    <source>
        <dbReference type="Proteomes" id="UP000311713"/>
    </source>
</evidence>
<proteinExistence type="predicted"/>
<gene>
    <name evidence="3" type="ORF">FH715_17105</name>
</gene>
<dbReference type="Gene3D" id="3.90.1200.10">
    <property type="match status" value="1"/>
</dbReference>
<keyword evidence="3" id="KW-0808">Transferase</keyword>
<sequence>MATSPAPRPSSASPDWPRAERLDAERMVEALRERTGARLTVEGPCPGGQVGAAYVRWPDGRRSVLKWRPRARAADLENGPIAVSEALRAAGCPVPATELVEQVDHAVVTVQELLPGATLDRLDARGLEQALAFNQALAGRLADRRDIPATALHLREDGPGFCLHEPLRRHGARAAALERWAAAVGAAHPARLEGDDAVHLDFHPGNMLAVDGTLTGVIDWDGAGRGDRRLDLVTLRFGVHAEGTGPGVEERLDEVLDAMPEEVLRPAWAHMSLRMVDWSIRHHTPADVEHWLDLAARRTD</sequence>
<dbReference type="GO" id="GO:0016740">
    <property type="term" value="F:transferase activity"/>
    <property type="evidence" value="ECO:0007669"/>
    <property type="project" value="UniProtKB-KW"/>
</dbReference>
<dbReference type="Pfam" id="PF01636">
    <property type="entry name" value="APH"/>
    <property type="match status" value="1"/>
</dbReference>
<reference evidence="3 4" key="1">
    <citation type="submission" date="2019-06" db="EMBL/GenBank/DDBJ databases">
        <title>Draft genome of Streptomyces sedi sp. JCM16909.</title>
        <authorList>
            <person name="Klykleung N."/>
            <person name="Tanasupawat S."/>
            <person name="Kudo T."/>
            <person name="Yuki M."/>
            <person name="Ohkuma M."/>
        </authorList>
    </citation>
    <scope>NUCLEOTIDE SEQUENCE [LARGE SCALE GENOMIC DNA]</scope>
    <source>
        <strain evidence="3 4">JCM 16909</strain>
    </source>
</reference>